<sequence length="364" mass="41450">MNYCDKIKYSIYTTEIADFGTMADTLLAQLPQSEQIFRLIFFGTPANNNEYVTRRNILSDKIQQRYPQKLPVLSYVSQPALDGGLTMEVHSYQADENDQIMYHPNEGFPYITLENADGRFLFAGGFHSDVLNFNTQQQSVEVFRLASEVLHKENFPIENIIRQWNYIEQITGFDGADQHYQMFNNVRSNFYNQTTWSMGYPAATGIGSNLGGILVDIDAAVFTRPECFATPIDNKLQVAAHAYSPQVLEMAHQQKSTPKFERAKSMTFDDRQLIYISGTAAIRGEESLTGVGLERQLHITMENIAQLTGDAHLKLLRVYLKDKSHYQEAYKLLNGYQLNIPISYMCADVCRDELLIEIEGIAIK</sequence>
<dbReference type="RefSeq" id="WP_122201104.1">
    <property type="nucleotide sequence ID" value="NZ_CABJFV010000003.1"/>
</dbReference>
<dbReference type="InterPro" id="IPR035959">
    <property type="entry name" value="RutC-like_sf"/>
</dbReference>
<evidence type="ECO:0000313" key="3">
    <source>
        <dbReference type="Proteomes" id="UP000284379"/>
    </source>
</evidence>
<accession>A0A413VUE2</accession>
<dbReference type="Proteomes" id="UP000284379">
    <property type="component" value="Unassembled WGS sequence"/>
</dbReference>
<dbReference type="SUPFAM" id="SSF55298">
    <property type="entry name" value="YjgF-like"/>
    <property type="match status" value="1"/>
</dbReference>
<proteinExistence type="predicted"/>
<dbReference type="InterPro" id="IPR049368">
    <property type="entry name" value="FkbO_Hyg5-like_N"/>
</dbReference>
<dbReference type="Gene3D" id="3.30.1330.40">
    <property type="entry name" value="RutC-like"/>
    <property type="match status" value="2"/>
</dbReference>
<dbReference type="Pfam" id="PF21168">
    <property type="entry name" value="FkbO_Hyg5-like_N"/>
    <property type="match status" value="1"/>
</dbReference>
<reference evidence="2 3" key="1">
    <citation type="submission" date="2018-08" db="EMBL/GenBank/DDBJ databases">
        <title>A genome reference for cultivated species of the human gut microbiota.</title>
        <authorList>
            <person name="Zou Y."/>
            <person name="Xue W."/>
            <person name="Luo G."/>
        </authorList>
    </citation>
    <scope>NUCLEOTIDE SEQUENCE [LARGE SCALE GENOMIC DNA]</scope>
    <source>
        <strain evidence="2 3">AM40-30BH</strain>
    </source>
</reference>
<comment type="caution">
    <text evidence="2">The sequence shown here is derived from an EMBL/GenBank/DDBJ whole genome shotgun (WGS) entry which is preliminary data.</text>
</comment>
<gene>
    <name evidence="2" type="ORF">DW888_06370</name>
</gene>
<name>A0A413VUE2_9BACE</name>
<dbReference type="EMBL" id="QSGO01000003">
    <property type="protein sequence ID" value="RHB37162.1"/>
    <property type="molecule type" value="Genomic_DNA"/>
</dbReference>
<organism evidence="2 3">
    <name type="scientific">Bacteroides nordii</name>
    <dbReference type="NCBI Taxonomy" id="291645"/>
    <lineage>
        <taxon>Bacteria</taxon>
        <taxon>Pseudomonadati</taxon>
        <taxon>Bacteroidota</taxon>
        <taxon>Bacteroidia</taxon>
        <taxon>Bacteroidales</taxon>
        <taxon>Bacteroidaceae</taxon>
        <taxon>Bacteroides</taxon>
    </lineage>
</organism>
<feature type="domain" description="Chorismatase FkbO/Hyg5-like N-terminal" evidence="1">
    <location>
        <begin position="117"/>
        <end position="215"/>
    </location>
</feature>
<dbReference type="AlphaFoldDB" id="A0A413VUE2"/>
<protein>
    <submittedName>
        <fullName evidence="2">Endoribonuclease L-PSP</fullName>
    </submittedName>
</protein>
<evidence type="ECO:0000259" key="1">
    <source>
        <dbReference type="Pfam" id="PF21168"/>
    </source>
</evidence>
<evidence type="ECO:0000313" key="2">
    <source>
        <dbReference type="EMBL" id="RHB37162.1"/>
    </source>
</evidence>